<gene>
    <name evidence="3" type="ORF">SAMN05216553_109228</name>
</gene>
<evidence type="ECO:0000256" key="1">
    <source>
        <dbReference type="SAM" id="MobiDB-lite"/>
    </source>
</evidence>
<dbReference type="GO" id="GO:0031177">
    <property type="term" value="F:phosphopantetheine binding"/>
    <property type="evidence" value="ECO:0007669"/>
    <property type="project" value="TreeGrafter"/>
</dbReference>
<feature type="region of interest" description="Disordered" evidence="1">
    <location>
        <begin position="397"/>
        <end position="420"/>
    </location>
</feature>
<dbReference type="RefSeq" id="WP_090051854.1">
    <property type="nucleotide sequence ID" value="NZ_FNCC01000009.1"/>
</dbReference>
<sequence>MFRESVLRDLPPADRALFLEFGAGPIRTPPFDHVHHAFERHAERRPHVTAVEHLGESLTYGELDARASLLAELLVRRGVRPGDHVGLFLSRSIAMVVGILAVLKAGATYVPQDTRTATEERLRHVVRTARIDVVLSTTADALPAHLAAVVTIDDLPDVRSFSRTITPDAEIAAVVFGSGAGVRVSHANLCNLLLTAPGSLGVTTGTRVAHLLDIDSGVAMWEVLGTLANGGTLVIRGDDAGPAASTAEVIIATPGVLASLDPDACRRVHTVAVAGDRCPRDLADLWSRRAIFHNAGGRTEVSIVNTVQRYRPRTGPLTFGRPLPNTTTYVLDQELHPRPIGAAGEMWAGGACVTAGYLGDGDLTAQRFRPDPFLGGDHLMFRTHVLGRWTSDGELEHLGPPAGVTAHPRRRSLSRASWSA</sequence>
<dbReference type="Gene3D" id="3.40.50.12780">
    <property type="entry name" value="N-terminal domain of ligase-like"/>
    <property type="match status" value="1"/>
</dbReference>
<organism evidence="3 4">
    <name type="scientific">Lentzea fradiae</name>
    <dbReference type="NCBI Taxonomy" id="200378"/>
    <lineage>
        <taxon>Bacteria</taxon>
        <taxon>Bacillati</taxon>
        <taxon>Actinomycetota</taxon>
        <taxon>Actinomycetes</taxon>
        <taxon>Pseudonocardiales</taxon>
        <taxon>Pseudonocardiaceae</taxon>
        <taxon>Lentzea</taxon>
    </lineage>
</organism>
<dbReference type="GO" id="GO:0044550">
    <property type="term" value="P:secondary metabolite biosynthetic process"/>
    <property type="evidence" value="ECO:0007669"/>
    <property type="project" value="TreeGrafter"/>
</dbReference>
<dbReference type="OrthoDB" id="3243414at2"/>
<feature type="domain" description="AMP-dependent synthetase/ligase" evidence="2">
    <location>
        <begin position="38"/>
        <end position="358"/>
    </location>
</feature>
<dbReference type="AlphaFoldDB" id="A0A1G7VGR6"/>
<reference evidence="4" key="1">
    <citation type="submission" date="2016-10" db="EMBL/GenBank/DDBJ databases">
        <authorList>
            <person name="Varghese N."/>
            <person name="Submissions S."/>
        </authorList>
    </citation>
    <scope>NUCLEOTIDE SEQUENCE [LARGE SCALE GENOMIC DNA]</scope>
    <source>
        <strain evidence="4">CGMCC 4.3506</strain>
    </source>
</reference>
<dbReference type="SUPFAM" id="SSF56801">
    <property type="entry name" value="Acetyl-CoA synthetase-like"/>
    <property type="match status" value="1"/>
</dbReference>
<dbReference type="PANTHER" id="PTHR45527">
    <property type="entry name" value="NONRIBOSOMAL PEPTIDE SYNTHETASE"/>
    <property type="match status" value="1"/>
</dbReference>
<dbReference type="InterPro" id="IPR000873">
    <property type="entry name" value="AMP-dep_synth/lig_dom"/>
</dbReference>
<dbReference type="PANTHER" id="PTHR45527:SF1">
    <property type="entry name" value="FATTY ACID SYNTHASE"/>
    <property type="match status" value="1"/>
</dbReference>
<dbReference type="GO" id="GO:0043041">
    <property type="term" value="P:amino acid activation for nonribosomal peptide biosynthetic process"/>
    <property type="evidence" value="ECO:0007669"/>
    <property type="project" value="TreeGrafter"/>
</dbReference>
<keyword evidence="4" id="KW-1185">Reference proteome</keyword>
<evidence type="ECO:0000259" key="2">
    <source>
        <dbReference type="Pfam" id="PF00501"/>
    </source>
</evidence>
<proteinExistence type="predicted"/>
<evidence type="ECO:0000313" key="4">
    <source>
        <dbReference type="Proteomes" id="UP000199623"/>
    </source>
</evidence>
<dbReference type="GO" id="GO:0005737">
    <property type="term" value="C:cytoplasm"/>
    <property type="evidence" value="ECO:0007669"/>
    <property type="project" value="TreeGrafter"/>
</dbReference>
<accession>A0A1G7VGR6</accession>
<dbReference type="InterPro" id="IPR042099">
    <property type="entry name" value="ANL_N_sf"/>
</dbReference>
<dbReference type="EMBL" id="FNCC01000009">
    <property type="protein sequence ID" value="SDG59022.1"/>
    <property type="molecule type" value="Genomic_DNA"/>
</dbReference>
<name>A0A1G7VGR6_9PSEU</name>
<dbReference type="Proteomes" id="UP000199623">
    <property type="component" value="Unassembled WGS sequence"/>
</dbReference>
<protein>
    <submittedName>
        <fullName evidence="3">AMP-binding enzyme</fullName>
    </submittedName>
</protein>
<evidence type="ECO:0000313" key="3">
    <source>
        <dbReference type="EMBL" id="SDG59022.1"/>
    </source>
</evidence>
<dbReference type="STRING" id="200378.SAMN05216553_109228"/>
<dbReference type="Pfam" id="PF00501">
    <property type="entry name" value="AMP-binding"/>
    <property type="match status" value="1"/>
</dbReference>